<dbReference type="Pfam" id="PF05903">
    <property type="entry name" value="Peptidase_C97"/>
    <property type="match status" value="1"/>
</dbReference>
<dbReference type="EMBL" id="BRXW01000544">
    <property type="protein sequence ID" value="GMH64622.1"/>
    <property type="molecule type" value="Genomic_DNA"/>
</dbReference>
<sequence>MSGFGSNSGGRTRHGHEVLINVYDLSPANESILNPIGFGIHHSGLEIGGEEYSFASGAGIFQDTPKQAAGAKYSHSLNMGTFEGSAADIRAAVSDLRDDFGPNSYNILTKNCNHFSDALCLRLLNVNAPGYVNRAAYFGSFFSCLIPDEVLGGAPVGPNDGSGGNGSGNSSAFSVMGGGSRALNNNSNNPSQSMNSFGGQGQSLGGSSPAAHSKDENDALLDRREKAKQAALKRFENQG</sequence>
<dbReference type="PANTHER" id="PTHR12378:SF80">
    <property type="entry name" value="IP06716P-RELATED"/>
    <property type="match status" value="1"/>
</dbReference>
<accession>A0A9W7E3B7</accession>
<evidence type="ECO:0000256" key="4">
    <source>
        <dbReference type="SAM" id="MobiDB-lite"/>
    </source>
</evidence>
<dbReference type="Gene3D" id="3.90.1720.30">
    <property type="entry name" value="PPPDE domains"/>
    <property type="match status" value="1"/>
</dbReference>
<name>A0A9W7E3B7_9STRA</name>
<protein>
    <recommendedName>
        <fullName evidence="5">PPPDE domain-containing protein</fullName>
    </recommendedName>
</protein>
<dbReference type="PANTHER" id="PTHR12378">
    <property type="entry name" value="DESUMOYLATING ISOPEPTIDASE"/>
    <property type="match status" value="1"/>
</dbReference>
<feature type="compositionally biased region" description="Low complexity" evidence="4">
    <location>
        <begin position="184"/>
        <end position="197"/>
    </location>
</feature>
<dbReference type="Proteomes" id="UP001165122">
    <property type="component" value="Unassembled WGS sequence"/>
</dbReference>
<dbReference type="GO" id="GO:0006508">
    <property type="term" value="P:proteolysis"/>
    <property type="evidence" value="ECO:0007669"/>
    <property type="project" value="UniProtKB-KW"/>
</dbReference>
<dbReference type="InterPro" id="IPR042266">
    <property type="entry name" value="PPPDE_sf"/>
</dbReference>
<evidence type="ECO:0000313" key="6">
    <source>
        <dbReference type="EMBL" id="GMH64622.1"/>
    </source>
</evidence>
<gene>
    <name evidence="6" type="ORF">TrLO_g9068</name>
</gene>
<dbReference type="InterPro" id="IPR008580">
    <property type="entry name" value="PPPDE_dom"/>
</dbReference>
<evidence type="ECO:0000259" key="5">
    <source>
        <dbReference type="PROSITE" id="PS51858"/>
    </source>
</evidence>
<feature type="domain" description="PPPDE" evidence="5">
    <location>
        <begin position="16"/>
        <end position="150"/>
    </location>
</feature>
<dbReference type="AlphaFoldDB" id="A0A9W7E3B7"/>
<evidence type="ECO:0000313" key="7">
    <source>
        <dbReference type="Proteomes" id="UP001165122"/>
    </source>
</evidence>
<feature type="compositionally biased region" description="Basic and acidic residues" evidence="4">
    <location>
        <begin position="212"/>
        <end position="239"/>
    </location>
</feature>
<feature type="region of interest" description="Disordered" evidence="4">
    <location>
        <begin position="157"/>
        <end position="239"/>
    </location>
</feature>
<organism evidence="6 7">
    <name type="scientific">Triparma laevis f. longispina</name>
    <dbReference type="NCBI Taxonomy" id="1714387"/>
    <lineage>
        <taxon>Eukaryota</taxon>
        <taxon>Sar</taxon>
        <taxon>Stramenopiles</taxon>
        <taxon>Ochrophyta</taxon>
        <taxon>Bolidophyceae</taxon>
        <taxon>Parmales</taxon>
        <taxon>Triparmaceae</taxon>
        <taxon>Triparma</taxon>
    </lineage>
</organism>
<evidence type="ECO:0000256" key="1">
    <source>
        <dbReference type="ARBA" id="ARBA00008140"/>
    </source>
</evidence>
<proteinExistence type="inferred from homology"/>
<comment type="similarity">
    <text evidence="1">Belongs to the DeSI family.</text>
</comment>
<dbReference type="OrthoDB" id="412286at2759"/>
<dbReference type="GO" id="GO:0016579">
    <property type="term" value="P:protein deubiquitination"/>
    <property type="evidence" value="ECO:0007669"/>
    <property type="project" value="TreeGrafter"/>
</dbReference>
<reference evidence="7" key="1">
    <citation type="journal article" date="2023" name="Commun. Biol.">
        <title>Genome analysis of Parmales, the sister group of diatoms, reveals the evolutionary specialization of diatoms from phago-mixotrophs to photoautotrophs.</title>
        <authorList>
            <person name="Ban H."/>
            <person name="Sato S."/>
            <person name="Yoshikawa S."/>
            <person name="Yamada K."/>
            <person name="Nakamura Y."/>
            <person name="Ichinomiya M."/>
            <person name="Sato N."/>
            <person name="Blanc-Mathieu R."/>
            <person name="Endo H."/>
            <person name="Kuwata A."/>
            <person name="Ogata H."/>
        </authorList>
    </citation>
    <scope>NUCLEOTIDE SEQUENCE [LARGE SCALE GENOMIC DNA]</scope>
    <source>
        <strain evidence="7">NIES 3700</strain>
    </source>
</reference>
<evidence type="ECO:0000256" key="3">
    <source>
        <dbReference type="ARBA" id="ARBA00022801"/>
    </source>
</evidence>
<dbReference type="SMART" id="SM01179">
    <property type="entry name" value="DUF862"/>
    <property type="match status" value="1"/>
</dbReference>
<evidence type="ECO:0000256" key="2">
    <source>
        <dbReference type="ARBA" id="ARBA00022670"/>
    </source>
</evidence>
<dbReference type="PROSITE" id="PS51858">
    <property type="entry name" value="PPPDE"/>
    <property type="match status" value="1"/>
</dbReference>
<keyword evidence="2" id="KW-0645">Protease</keyword>
<comment type="caution">
    <text evidence="6">The sequence shown here is derived from an EMBL/GenBank/DDBJ whole genome shotgun (WGS) entry which is preliminary data.</text>
</comment>
<keyword evidence="3" id="KW-0378">Hydrolase</keyword>
<dbReference type="GO" id="GO:0101005">
    <property type="term" value="F:deubiquitinase activity"/>
    <property type="evidence" value="ECO:0007669"/>
    <property type="project" value="TreeGrafter"/>
</dbReference>
<keyword evidence="7" id="KW-1185">Reference proteome</keyword>